<dbReference type="Proteomes" id="UP000006591">
    <property type="component" value="Chromosome 7"/>
</dbReference>
<reference evidence="1" key="2">
    <citation type="submission" date="2018-04" db="EMBL/GenBank/DDBJ databases">
        <title>OnivRS2 (Oryza nivara Reference Sequence Version 2).</title>
        <authorList>
            <person name="Zhang J."/>
            <person name="Kudrna D."/>
            <person name="Lee S."/>
            <person name="Talag J."/>
            <person name="Rajasekar S."/>
            <person name="Welchert J."/>
            <person name="Hsing Y.-I."/>
            <person name="Wing R.A."/>
        </authorList>
    </citation>
    <scope>NUCLEOTIDE SEQUENCE [LARGE SCALE GENOMIC DNA]</scope>
    <source>
        <strain evidence="1">SL10</strain>
    </source>
</reference>
<sequence length="136" mass="14989">MGSTQTQLDEIAKNLTSMAAQISDLARKMSTLEPLVPIAPKLSGLPERVTQVQASAFEYSEQVRSLNLAIQRVEAPIPASPVRCRTRLLRADEVQDHVLLQPSNTPSVVILLPISSPVTLWFGTWEQSLLKDEVQS</sequence>
<dbReference type="Gramene" id="ONIVA07G04210.1">
    <property type="protein sequence ID" value="ONIVA07G04210.1"/>
    <property type="gene ID" value="ONIVA07G04210"/>
</dbReference>
<reference evidence="1" key="1">
    <citation type="submission" date="2015-04" db="UniProtKB">
        <authorList>
            <consortium name="EnsemblPlants"/>
        </authorList>
    </citation>
    <scope>IDENTIFICATION</scope>
    <source>
        <strain evidence="1">SL10</strain>
    </source>
</reference>
<keyword evidence="2" id="KW-1185">Reference proteome</keyword>
<evidence type="ECO:0000313" key="1">
    <source>
        <dbReference type="EnsemblPlants" id="ONIVA07G04210.1"/>
    </source>
</evidence>
<name>A0A0E0HXI0_ORYNI</name>
<accession>A0A0E0HXI0</accession>
<dbReference type="EnsemblPlants" id="ONIVA07G04210.1">
    <property type="protein sequence ID" value="ONIVA07G04210.1"/>
    <property type="gene ID" value="ONIVA07G04210"/>
</dbReference>
<protein>
    <submittedName>
        <fullName evidence="1">Uncharacterized protein</fullName>
    </submittedName>
</protein>
<dbReference type="HOGENOM" id="CLU_1878771_0_0_1"/>
<proteinExistence type="predicted"/>
<evidence type="ECO:0000313" key="2">
    <source>
        <dbReference type="Proteomes" id="UP000006591"/>
    </source>
</evidence>
<dbReference type="AlphaFoldDB" id="A0A0E0HXI0"/>
<organism evidence="1">
    <name type="scientific">Oryza nivara</name>
    <name type="common">Indian wild rice</name>
    <name type="synonym">Oryza sativa f. spontanea</name>
    <dbReference type="NCBI Taxonomy" id="4536"/>
    <lineage>
        <taxon>Eukaryota</taxon>
        <taxon>Viridiplantae</taxon>
        <taxon>Streptophyta</taxon>
        <taxon>Embryophyta</taxon>
        <taxon>Tracheophyta</taxon>
        <taxon>Spermatophyta</taxon>
        <taxon>Magnoliopsida</taxon>
        <taxon>Liliopsida</taxon>
        <taxon>Poales</taxon>
        <taxon>Poaceae</taxon>
        <taxon>BOP clade</taxon>
        <taxon>Oryzoideae</taxon>
        <taxon>Oryzeae</taxon>
        <taxon>Oryzinae</taxon>
        <taxon>Oryza</taxon>
    </lineage>
</organism>